<dbReference type="InterPro" id="IPR043128">
    <property type="entry name" value="Rev_trsase/Diguanyl_cyclase"/>
</dbReference>
<dbReference type="InterPro" id="IPR041577">
    <property type="entry name" value="RT_RNaseH_2"/>
</dbReference>
<comment type="caution">
    <text evidence="2">The sequence shown here is derived from an EMBL/GenBank/DDBJ whole genome shotgun (WGS) entry which is preliminary data.</text>
</comment>
<dbReference type="PANTHER" id="PTHR33064">
    <property type="entry name" value="POL PROTEIN"/>
    <property type="match status" value="1"/>
</dbReference>
<dbReference type="SUPFAM" id="SSF56672">
    <property type="entry name" value="DNA/RNA polymerases"/>
    <property type="match status" value="1"/>
</dbReference>
<dbReference type="AlphaFoldDB" id="A0A371GGX5"/>
<gene>
    <name evidence="2" type="ORF">CR513_28426</name>
</gene>
<reference evidence="2" key="1">
    <citation type="submission" date="2018-05" db="EMBL/GenBank/DDBJ databases">
        <title>Draft genome of Mucuna pruriens seed.</title>
        <authorList>
            <person name="Nnadi N.E."/>
            <person name="Vos R."/>
            <person name="Hasami M.H."/>
            <person name="Devisetty U.K."/>
            <person name="Aguiy J.C."/>
        </authorList>
    </citation>
    <scope>NUCLEOTIDE SEQUENCE [LARGE SCALE GENOMIC DNA]</scope>
    <source>
        <strain evidence="2">JCA_2017</strain>
    </source>
</reference>
<dbReference type="Proteomes" id="UP000257109">
    <property type="component" value="Unassembled WGS sequence"/>
</dbReference>
<dbReference type="OrthoDB" id="1928132at2759"/>
<proteinExistence type="predicted"/>
<dbReference type="EMBL" id="QJKJ01005566">
    <property type="protein sequence ID" value="RDX89804.1"/>
    <property type="molecule type" value="Genomic_DNA"/>
</dbReference>
<accession>A0A371GGX5</accession>
<protein>
    <recommendedName>
        <fullName evidence="1">Reverse transcriptase domain-containing protein</fullName>
    </recommendedName>
</protein>
<feature type="domain" description="Reverse transcriptase" evidence="1">
    <location>
        <begin position="1"/>
        <end position="55"/>
    </location>
</feature>
<organism evidence="2 3">
    <name type="scientific">Mucuna pruriens</name>
    <name type="common">Velvet bean</name>
    <name type="synonym">Dolichos pruriens</name>
    <dbReference type="NCBI Taxonomy" id="157652"/>
    <lineage>
        <taxon>Eukaryota</taxon>
        <taxon>Viridiplantae</taxon>
        <taxon>Streptophyta</taxon>
        <taxon>Embryophyta</taxon>
        <taxon>Tracheophyta</taxon>
        <taxon>Spermatophyta</taxon>
        <taxon>Magnoliopsida</taxon>
        <taxon>eudicotyledons</taxon>
        <taxon>Gunneridae</taxon>
        <taxon>Pentapetalae</taxon>
        <taxon>rosids</taxon>
        <taxon>fabids</taxon>
        <taxon>Fabales</taxon>
        <taxon>Fabaceae</taxon>
        <taxon>Papilionoideae</taxon>
        <taxon>50 kb inversion clade</taxon>
        <taxon>NPAAA clade</taxon>
        <taxon>indigoferoid/millettioid clade</taxon>
        <taxon>Phaseoleae</taxon>
        <taxon>Mucuna</taxon>
    </lineage>
</organism>
<evidence type="ECO:0000313" key="3">
    <source>
        <dbReference type="Proteomes" id="UP000257109"/>
    </source>
</evidence>
<feature type="non-terminal residue" evidence="2">
    <location>
        <position position="1"/>
    </location>
</feature>
<dbReference type="PROSITE" id="PS50878">
    <property type="entry name" value="RT_POL"/>
    <property type="match status" value="1"/>
</dbReference>
<dbReference type="InterPro" id="IPR051320">
    <property type="entry name" value="Viral_Replic_Matur_Polypro"/>
</dbReference>
<evidence type="ECO:0000259" key="1">
    <source>
        <dbReference type="PROSITE" id="PS50878"/>
    </source>
</evidence>
<keyword evidence="3" id="KW-1185">Reference proteome</keyword>
<dbReference type="InterPro" id="IPR000477">
    <property type="entry name" value="RT_dom"/>
</dbReference>
<dbReference type="PANTHER" id="PTHR33064:SF37">
    <property type="entry name" value="RIBONUCLEASE H"/>
    <property type="match status" value="1"/>
</dbReference>
<dbReference type="InterPro" id="IPR043502">
    <property type="entry name" value="DNA/RNA_pol_sf"/>
</dbReference>
<dbReference type="Pfam" id="PF17919">
    <property type="entry name" value="RT_RNaseH_2"/>
    <property type="match status" value="1"/>
</dbReference>
<name>A0A371GGX5_MUCPR</name>
<dbReference type="Gene3D" id="3.30.70.270">
    <property type="match status" value="2"/>
</dbReference>
<sequence length="119" mass="13698">MVVYFDDILLYSSCIDYHILHVRSVLLLLRQECLYVSPEKFIFRTFDIVFLGYVVDSKGVKALASIASHLNEIVKKDIEENQEKAFQTLKERLTNTTILALPNFSKTFELECDAFDVGV</sequence>
<evidence type="ECO:0000313" key="2">
    <source>
        <dbReference type="EMBL" id="RDX89804.1"/>
    </source>
</evidence>